<dbReference type="GO" id="GO:0005634">
    <property type="term" value="C:nucleus"/>
    <property type="evidence" value="ECO:0007669"/>
    <property type="project" value="TreeGrafter"/>
</dbReference>
<feature type="region of interest" description="Disordered" evidence="3">
    <location>
        <begin position="1"/>
        <end position="61"/>
    </location>
</feature>
<dbReference type="InterPro" id="IPR003593">
    <property type="entry name" value="AAA+_ATPase"/>
</dbReference>
<organism evidence="5 6">
    <name type="scientific">Collybia nuda</name>
    <dbReference type="NCBI Taxonomy" id="64659"/>
    <lineage>
        <taxon>Eukaryota</taxon>
        <taxon>Fungi</taxon>
        <taxon>Dikarya</taxon>
        <taxon>Basidiomycota</taxon>
        <taxon>Agaricomycotina</taxon>
        <taxon>Agaricomycetes</taxon>
        <taxon>Agaricomycetidae</taxon>
        <taxon>Agaricales</taxon>
        <taxon>Tricholomatineae</taxon>
        <taxon>Clitocybaceae</taxon>
        <taxon>Collybia</taxon>
    </lineage>
</organism>
<keyword evidence="6" id="KW-1185">Reference proteome</keyword>
<dbReference type="InterPro" id="IPR049945">
    <property type="entry name" value="AAA_22"/>
</dbReference>
<dbReference type="EMBL" id="MU150273">
    <property type="protein sequence ID" value="KAF9462278.1"/>
    <property type="molecule type" value="Genomic_DNA"/>
</dbReference>
<dbReference type="InterPro" id="IPR027417">
    <property type="entry name" value="P-loop_NTPase"/>
</dbReference>
<accession>A0A9P6CIX7</accession>
<proteinExistence type="inferred from homology"/>
<evidence type="ECO:0000256" key="1">
    <source>
        <dbReference type="ARBA" id="ARBA00006184"/>
    </source>
</evidence>
<dbReference type="GO" id="GO:0016887">
    <property type="term" value="F:ATP hydrolysis activity"/>
    <property type="evidence" value="ECO:0007669"/>
    <property type="project" value="InterPro"/>
</dbReference>
<evidence type="ECO:0000313" key="6">
    <source>
        <dbReference type="Proteomes" id="UP000807353"/>
    </source>
</evidence>
<feature type="compositionally biased region" description="Polar residues" evidence="3">
    <location>
        <begin position="1"/>
        <end position="10"/>
    </location>
</feature>
<dbReference type="OrthoDB" id="1926878at2759"/>
<reference evidence="5" key="1">
    <citation type="submission" date="2020-11" db="EMBL/GenBank/DDBJ databases">
        <authorList>
            <consortium name="DOE Joint Genome Institute"/>
            <person name="Ahrendt S."/>
            <person name="Riley R."/>
            <person name="Andreopoulos W."/>
            <person name="Labutti K."/>
            <person name="Pangilinan J."/>
            <person name="Ruiz-Duenas F.J."/>
            <person name="Barrasa J.M."/>
            <person name="Sanchez-Garcia M."/>
            <person name="Camarero S."/>
            <person name="Miyauchi S."/>
            <person name="Serrano A."/>
            <person name="Linde D."/>
            <person name="Babiker R."/>
            <person name="Drula E."/>
            <person name="Ayuso-Fernandez I."/>
            <person name="Pacheco R."/>
            <person name="Padilla G."/>
            <person name="Ferreira P."/>
            <person name="Barriuso J."/>
            <person name="Kellner H."/>
            <person name="Castanera R."/>
            <person name="Alfaro M."/>
            <person name="Ramirez L."/>
            <person name="Pisabarro A.G."/>
            <person name="Kuo A."/>
            <person name="Tritt A."/>
            <person name="Lipzen A."/>
            <person name="He G."/>
            <person name="Yan M."/>
            <person name="Ng V."/>
            <person name="Cullen D."/>
            <person name="Martin F."/>
            <person name="Rosso M.-N."/>
            <person name="Henrissat B."/>
            <person name="Hibbett D."/>
            <person name="Martinez A.T."/>
            <person name="Grigoriev I.V."/>
        </authorList>
    </citation>
    <scope>NUCLEOTIDE SEQUENCE</scope>
    <source>
        <strain evidence="5">CBS 247.69</strain>
    </source>
</reference>
<dbReference type="SUPFAM" id="SSF52540">
    <property type="entry name" value="P-loop containing nucleoside triphosphate hydrolases"/>
    <property type="match status" value="1"/>
</dbReference>
<name>A0A9P6CIX7_9AGAR</name>
<feature type="domain" description="AAA+ ATPase" evidence="4">
    <location>
        <begin position="188"/>
        <end position="340"/>
    </location>
</feature>
<evidence type="ECO:0000256" key="3">
    <source>
        <dbReference type="SAM" id="MobiDB-lite"/>
    </source>
</evidence>
<gene>
    <name evidence="5" type="ORF">BDZ94DRAFT_1194708</name>
</gene>
<evidence type="ECO:0000313" key="5">
    <source>
        <dbReference type="EMBL" id="KAF9462278.1"/>
    </source>
</evidence>
<dbReference type="InterPro" id="IPR050311">
    <property type="entry name" value="ORC1/CDC6"/>
</dbReference>
<dbReference type="GO" id="GO:0033314">
    <property type="term" value="P:mitotic DNA replication checkpoint signaling"/>
    <property type="evidence" value="ECO:0007669"/>
    <property type="project" value="TreeGrafter"/>
</dbReference>
<protein>
    <submittedName>
        <fullName evidence="5">P-loop containing nucleoside triphosphate hydrolase protein</fullName>
    </submittedName>
</protein>
<keyword evidence="2" id="KW-0235">DNA replication</keyword>
<dbReference type="Proteomes" id="UP000807353">
    <property type="component" value="Unassembled WGS sequence"/>
</dbReference>
<keyword evidence="5" id="KW-0378">Hydrolase</keyword>
<dbReference type="Pfam" id="PF13401">
    <property type="entry name" value="AAA_22"/>
    <property type="match status" value="1"/>
</dbReference>
<feature type="compositionally biased region" description="Polar residues" evidence="3">
    <location>
        <begin position="19"/>
        <end position="38"/>
    </location>
</feature>
<dbReference type="AlphaFoldDB" id="A0A9P6CIX7"/>
<evidence type="ECO:0000256" key="2">
    <source>
        <dbReference type="ARBA" id="ARBA00022705"/>
    </source>
</evidence>
<dbReference type="SMART" id="SM00382">
    <property type="entry name" value="AAA"/>
    <property type="match status" value="1"/>
</dbReference>
<dbReference type="GO" id="GO:0003688">
    <property type="term" value="F:DNA replication origin binding"/>
    <property type="evidence" value="ECO:0007669"/>
    <property type="project" value="TreeGrafter"/>
</dbReference>
<dbReference type="GO" id="GO:0006270">
    <property type="term" value="P:DNA replication initiation"/>
    <property type="evidence" value="ECO:0007669"/>
    <property type="project" value="TreeGrafter"/>
</dbReference>
<sequence>MNSTRSTRSSVLGKRGHQQEGSVSTPPVITPCDQLQTPDPTPNPKRPRTSIGLVDGDSNKENVPPFVPELINIDAPSPRGARALRRTTTELTTPARLRTAIRRTASTSTLASSPGTPTTEISHLAIATPPPTPPTSLLPLHARARALLRSTCNNISTEIAGRDNERATIHNFLFSFLDSSAIETDDEPSTSLYISGSPGTGKTALVNAIMRSLPAEAKVVSINCMALSSIEALWDRLVEELEDGKKRKTAGRVKKIKGRDAVEKLFANYHSKCVVILDELDHIAPTSQSLTTIFSLPNATSSTLRLIGIANTHTLTSSSSSTSSISAASKVCTLHFAPYTPAQLLQILQSRLKSLTDSENDDDKKQAADVKKFLPSPTLMLLTKKVAALTGDVRSLFEVLRGAIDLAVVASVSSPPSPTPAPTSTVDDNSLDTPAPIVTPGHILAALKAYTPSSTSTSITKSTNITPLPTTNSEIVAKVSNLGLQARLVILCALLASKRLEVGLPISSAASILASPTKKIPISPMKRSSSLPNPSANVSGVGIDANQLHTYYSTVLNRSDGGVLEPVSRGEFGDLIGVLEGVGLVRLGGTADTLAGTGARRAFGRSASFGGGAGFGGAGKGKGKGDIKLAGGVRADEVLRGLGISAVATASSAVEGDARQEEVKAIWEREKARLGRDLKAIEREKGKALTRVDGFEGASED</sequence>
<dbReference type="PANTHER" id="PTHR10763:SF26">
    <property type="entry name" value="CELL DIVISION CONTROL PROTEIN 6 HOMOLOG"/>
    <property type="match status" value="1"/>
</dbReference>
<dbReference type="Gene3D" id="1.10.8.60">
    <property type="match status" value="1"/>
</dbReference>
<dbReference type="PANTHER" id="PTHR10763">
    <property type="entry name" value="CELL DIVISION CONTROL PROTEIN 6-RELATED"/>
    <property type="match status" value="1"/>
</dbReference>
<dbReference type="Gene3D" id="3.40.50.300">
    <property type="entry name" value="P-loop containing nucleotide triphosphate hydrolases"/>
    <property type="match status" value="1"/>
</dbReference>
<evidence type="ECO:0000259" key="4">
    <source>
        <dbReference type="SMART" id="SM00382"/>
    </source>
</evidence>
<dbReference type="CDD" id="cd00009">
    <property type="entry name" value="AAA"/>
    <property type="match status" value="1"/>
</dbReference>
<comment type="similarity">
    <text evidence="1">Belongs to the CDC6/cdc18 family.</text>
</comment>
<comment type="caution">
    <text evidence="5">The sequence shown here is derived from an EMBL/GenBank/DDBJ whole genome shotgun (WGS) entry which is preliminary data.</text>
</comment>